<protein>
    <recommendedName>
        <fullName evidence="3">Kazal-like domain-containing protein</fullName>
    </recommendedName>
</protein>
<feature type="domain" description="Kazal-like" evidence="3">
    <location>
        <begin position="119"/>
        <end position="174"/>
    </location>
</feature>
<dbReference type="eggNOG" id="KOG3544">
    <property type="taxonomic scope" value="Eukaryota"/>
</dbReference>
<evidence type="ECO:0000259" key="3">
    <source>
        <dbReference type="PROSITE" id="PS51465"/>
    </source>
</evidence>
<accession>A0A1I8NKA5</accession>
<dbReference type="CDD" id="cd00104">
    <property type="entry name" value="KAZAL_FS"/>
    <property type="match status" value="1"/>
</dbReference>
<dbReference type="InterPro" id="IPR036058">
    <property type="entry name" value="Kazal_dom_sf"/>
</dbReference>
<dbReference type="EnsemblMetazoa" id="MDOA016514-RA">
    <property type="protein sequence ID" value="MDOA016514-PA"/>
    <property type="gene ID" value="MDOA016514"/>
</dbReference>
<proteinExistence type="predicted"/>
<sequence length="267" mass="30344">MRIIQLSLVLVSLLLVSSFAEAGKHKKRKSHSDSFPTKTKTKTKWSSSTDLGAQTQNSMVATEEHGYYVKRTFLPLAGRANATKMSPPFLAVPIAWFPCANADCVKLNSMAINSNSNSLAEGFLCDDDCTGPYEPICGKTSSEVAVFYNKCKLNVAKCRSHGYWSDFSYEECKTQYPEEVKYAELKFRANPYFKEKEMMESKPLVDLDEEKQQEVTTINPLIQDNVTEQKVLIKEIHQEQAQEKQKESKDRYEEIPKPKKDSIVMIL</sequence>
<feature type="signal peptide" evidence="2">
    <location>
        <begin position="1"/>
        <end position="22"/>
    </location>
</feature>
<dbReference type="VEuPathDB" id="VectorBase:MDOMA2_003235"/>
<dbReference type="KEGG" id="mde:105262384"/>
<dbReference type="STRING" id="7370.A0A1I8NKA5"/>
<evidence type="ECO:0000313" key="4">
    <source>
        <dbReference type="EnsemblMetazoa" id="MDOA016514-PA"/>
    </source>
</evidence>
<dbReference type="VEuPathDB" id="VectorBase:MDOA016514"/>
<dbReference type="AlphaFoldDB" id="A0A1I8NKA5"/>
<dbReference type="RefSeq" id="XP_011295613.2">
    <property type="nucleotide sequence ID" value="XM_011297311.3"/>
</dbReference>
<dbReference type="Gene3D" id="3.30.60.30">
    <property type="match status" value="1"/>
</dbReference>
<evidence type="ECO:0000256" key="2">
    <source>
        <dbReference type="SAM" id="SignalP"/>
    </source>
</evidence>
<dbReference type="PROSITE" id="PS51465">
    <property type="entry name" value="KAZAL_2"/>
    <property type="match status" value="1"/>
</dbReference>
<evidence type="ECO:0000256" key="1">
    <source>
        <dbReference type="SAM" id="MobiDB-lite"/>
    </source>
</evidence>
<reference evidence="4" key="1">
    <citation type="submission" date="2020-05" db="UniProtKB">
        <authorList>
            <consortium name="EnsemblMetazoa"/>
        </authorList>
    </citation>
    <scope>IDENTIFICATION</scope>
    <source>
        <strain evidence="4">Aabys</strain>
    </source>
</reference>
<dbReference type="InterPro" id="IPR002350">
    <property type="entry name" value="Kazal_dom"/>
</dbReference>
<feature type="chain" id="PRO_5044561809" description="Kazal-like domain-containing protein" evidence="2">
    <location>
        <begin position="23"/>
        <end position="267"/>
    </location>
</feature>
<gene>
    <name evidence="4" type="primary">105262384</name>
</gene>
<organism evidence="4">
    <name type="scientific">Musca domestica</name>
    <name type="common">House fly</name>
    <dbReference type="NCBI Taxonomy" id="7370"/>
    <lineage>
        <taxon>Eukaryota</taxon>
        <taxon>Metazoa</taxon>
        <taxon>Ecdysozoa</taxon>
        <taxon>Arthropoda</taxon>
        <taxon>Hexapoda</taxon>
        <taxon>Insecta</taxon>
        <taxon>Pterygota</taxon>
        <taxon>Neoptera</taxon>
        <taxon>Endopterygota</taxon>
        <taxon>Diptera</taxon>
        <taxon>Brachycera</taxon>
        <taxon>Muscomorpha</taxon>
        <taxon>Muscoidea</taxon>
        <taxon>Muscidae</taxon>
        <taxon>Musca</taxon>
    </lineage>
</organism>
<feature type="region of interest" description="Disordered" evidence="1">
    <location>
        <begin position="27"/>
        <end position="49"/>
    </location>
</feature>
<dbReference type="OrthoDB" id="7866727at2759"/>
<keyword evidence="2" id="KW-0732">Signal</keyword>
<name>A0A1I8NKA5_MUSDO</name>
<feature type="region of interest" description="Disordered" evidence="1">
    <location>
        <begin position="240"/>
        <end position="267"/>
    </location>
</feature>
<dbReference type="SUPFAM" id="SSF100895">
    <property type="entry name" value="Kazal-type serine protease inhibitors"/>
    <property type="match status" value="1"/>
</dbReference>